<dbReference type="HOGENOM" id="CLU_1854491_0_0_1"/>
<feature type="chain" id="PRO_5014089855" evidence="1">
    <location>
        <begin position="21"/>
        <end position="138"/>
    </location>
</feature>
<dbReference type="EMBL" id="EAAA01000337">
    <property type="status" value="NOT_ANNOTATED_CDS"/>
    <property type="molecule type" value="Genomic_DNA"/>
</dbReference>
<dbReference type="GeneID" id="100180951"/>
<dbReference type="Ensembl" id="ENSCINT00000013561.3">
    <property type="protein sequence ID" value="ENSCINP00000013561.3"/>
    <property type="gene ID" value="ENSCING00000006605.3"/>
</dbReference>
<gene>
    <name evidence="2" type="primary">LOC100180951</name>
</gene>
<reference evidence="3" key="1">
    <citation type="journal article" date="2002" name="Science">
        <title>The draft genome of Ciona intestinalis: insights into chordate and vertebrate origins.</title>
        <authorList>
            <person name="Dehal P."/>
            <person name="Satou Y."/>
            <person name="Campbell R.K."/>
            <person name="Chapman J."/>
            <person name="Degnan B."/>
            <person name="De Tomaso A."/>
            <person name="Davidson B."/>
            <person name="Di Gregorio A."/>
            <person name="Gelpke M."/>
            <person name="Goodstein D.M."/>
            <person name="Harafuji N."/>
            <person name="Hastings K.E."/>
            <person name="Ho I."/>
            <person name="Hotta K."/>
            <person name="Huang W."/>
            <person name="Kawashima T."/>
            <person name="Lemaire P."/>
            <person name="Martinez D."/>
            <person name="Meinertzhagen I.A."/>
            <person name="Necula S."/>
            <person name="Nonaka M."/>
            <person name="Putnam N."/>
            <person name="Rash S."/>
            <person name="Saiga H."/>
            <person name="Satake M."/>
            <person name="Terry A."/>
            <person name="Yamada L."/>
            <person name="Wang H.G."/>
            <person name="Awazu S."/>
            <person name="Azumi K."/>
            <person name="Boore J."/>
            <person name="Branno M."/>
            <person name="Chin-Bow S."/>
            <person name="DeSantis R."/>
            <person name="Doyle S."/>
            <person name="Francino P."/>
            <person name="Keys D.N."/>
            <person name="Haga S."/>
            <person name="Hayashi H."/>
            <person name="Hino K."/>
            <person name="Imai K.S."/>
            <person name="Inaba K."/>
            <person name="Kano S."/>
            <person name="Kobayashi K."/>
            <person name="Kobayashi M."/>
            <person name="Lee B.I."/>
            <person name="Makabe K.W."/>
            <person name="Manohar C."/>
            <person name="Matassi G."/>
            <person name="Medina M."/>
            <person name="Mochizuki Y."/>
            <person name="Mount S."/>
            <person name="Morishita T."/>
            <person name="Miura S."/>
            <person name="Nakayama A."/>
            <person name="Nishizaka S."/>
            <person name="Nomoto H."/>
            <person name="Ohta F."/>
            <person name="Oishi K."/>
            <person name="Rigoutsos I."/>
            <person name="Sano M."/>
            <person name="Sasaki A."/>
            <person name="Sasakura Y."/>
            <person name="Shoguchi E."/>
            <person name="Shin-i T."/>
            <person name="Spagnuolo A."/>
            <person name="Stainier D."/>
            <person name="Suzuki M.M."/>
            <person name="Tassy O."/>
            <person name="Takatori N."/>
            <person name="Tokuoka M."/>
            <person name="Yagi K."/>
            <person name="Yoshizaki F."/>
            <person name="Wada S."/>
            <person name="Zhang C."/>
            <person name="Hyatt P.D."/>
            <person name="Larimer F."/>
            <person name="Detter C."/>
            <person name="Doggett N."/>
            <person name="Glavina T."/>
            <person name="Hawkins T."/>
            <person name="Richardson P."/>
            <person name="Lucas S."/>
            <person name="Kohara Y."/>
            <person name="Levine M."/>
            <person name="Satoh N."/>
            <person name="Rokhsar D.S."/>
        </authorList>
    </citation>
    <scope>NUCLEOTIDE SEQUENCE [LARGE SCALE GENOMIC DNA]</scope>
</reference>
<keyword evidence="1" id="KW-0732">Signal</keyword>
<proteinExistence type="predicted"/>
<feature type="signal peptide" evidence="1">
    <location>
        <begin position="1"/>
        <end position="20"/>
    </location>
</feature>
<organism evidence="2 3">
    <name type="scientific">Ciona intestinalis</name>
    <name type="common">Transparent sea squirt</name>
    <name type="synonym">Ascidia intestinalis</name>
    <dbReference type="NCBI Taxonomy" id="7719"/>
    <lineage>
        <taxon>Eukaryota</taxon>
        <taxon>Metazoa</taxon>
        <taxon>Chordata</taxon>
        <taxon>Tunicata</taxon>
        <taxon>Ascidiacea</taxon>
        <taxon>Phlebobranchia</taxon>
        <taxon>Cionidae</taxon>
        <taxon>Ciona</taxon>
    </lineage>
</organism>
<evidence type="ECO:0000256" key="1">
    <source>
        <dbReference type="SAM" id="SignalP"/>
    </source>
</evidence>
<dbReference type="Proteomes" id="UP000008144">
    <property type="component" value="Chromosome 1"/>
</dbReference>
<name>F6QUM3_CIOIN</name>
<keyword evidence="3" id="KW-1185">Reference proteome</keyword>
<dbReference type="RefSeq" id="XP_002123651.1">
    <property type="nucleotide sequence ID" value="XM_002123615.4"/>
</dbReference>
<reference evidence="2" key="3">
    <citation type="submission" date="2025-08" db="UniProtKB">
        <authorList>
            <consortium name="Ensembl"/>
        </authorList>
    </citation>
    <scope>IDENTIFICATION</scope>
</reference>
<sequence>MRFTVLVFVTFLFSAWVCMAAEVQAPPEEKPGLPPRITEKDAERIKEIHKQIPGLHPDTFKIIPTSFRTKRTPEQIESDKKAKERFLAKDVSKLHEHVKYYIDNHKELYGNMTFEEAELFTKKIEDEMKLEETKHDEM</sequence>
<dbReference type="KEGG" id="cin:100180951"/>
<reference evidence="2" key="4">
    <citation type="submission" date="2025-09" db="UniProtKB">
        <authorList>
            <consortium name="Ensembl"/>
        </authorList>
    </citation>
    <scope>IDENTIFICATION</scope>
</reference>
<protein>
    <submittedName>
        <fullName evidence="2">Uncharacterized LOC100180951</fullName>
    </submittedName>
</protein>
<accession>F6QUM3</accession>
<accession>A0A1W2W3V5</accession>
<reference evidence="2" key="2">
    <citation type="journal article" date="2008" name="Genome Biol.">
        <title>Improved genome assembly and evidence-based global gene model set for the chordate Ciona intestinalis: new insight into intron and operon populations.</title>
        <authorList>
            <person name="Satou Y."/>
            <person name="Mineta K."/>
            <person name="Ogasawara M."/>
            <person name="Sasakura Y."/>
            <person name="Shoguchi E."/>
            <person name="Ueno K."/>
            <person name="Yamada L."/>
            <person name="Matsumoto J."/>
            <person name="Wasserscheid J."/>
            <person name="Dewar K."/>
            <person name="Wiley G.B."/>
            <person name="Macmil S.L."/>
            <person name="Roe B.A."/>
            <person name="Zeller R.W."/>
            <person name="Hastings K.E."/>
            <person name="Lemaire P."/>
            <person name="Lindquist E."/>
            <person name="Endo T."/>
            <person name="Hotta K."/>
            <person name="Inaba K."/>
        </authorList>
    </citation>
    <scope>NUCLEOTIDE SEQUENCE [LARGE SCALE GENOMIC DNA]</scope>
    <source>
        <strain evidence="2">wild type</strain>
    </source>
</reference>
<dbReference type="AlphaFoldDB" id="F6QUM3"/>
<evidence type="ECO:0000313" key="3">
    <source>
        <dbReference type="Proteomes" id="UP000008144"/>
    </source>
</evidence>
<dbReference type="RefSeq" id="XP_026691514.1">
    <property type="nucleotide sequence ID" value="XM_026835713.1"/>
</dbReference>
<dbReference type="InParanoid" id="F6QUM3"/>
<evidence type="ECO:0000313" key="2">
    <source>
        <dbReference type="Ensembl" id="ENSCINP00000013561.3"/>
    </source>
</evidence>